<keyword evidence="1" id="KW-0812">Transmembrane</keyword>
<dbReference type="PANTHER" id="PTHR43305">
    <property type="entry name" value="FAMILY N-ACETYLTRANSFERASE, PUTATIVE (AFU_ORTHOLOGUE AFUA_2G01380)-RELATED"/>
    <property type="match status" value="1"/>
</dbReference>
<evidence type="ECO:0000256" key="1">
    <source>
        <dbReference type="SAM" id="Phobius"/>
    </source>
</evidence>
<dbReference type="CDD" id="cd04301">
    <property type="entry name" value="NAT_SF"/>
    <property type="match status" value="1"/>
</dbReference>
<dbReference type="OrthoDB" id="5283415at2759"/>
<dbReference type="STRING" id="2004952.A0A2C5Z0C7"/>
<proteinExistence type="predicted"/>
<feature type="transmembrane region" description="Helical" evidence="1">
    <location>
        <begin position="115"/>
        <end position="136"/>
    </location>
</feature>
<feature type="transmembrane region" description="Helical" evidence="1">
    <location>
        <begin position="236"/>
        <end position="257"/>
    </location>
</feature>
<sequence>MGDRRRINEAVASGHVPPDISADFLAESRDGPAMVAIMLVTTLTAGLVICRLLARTLMLQRFGVDDGLALASLLTLAAFVGLAMELIQLGSGRHYAYIQYVLPLSTVEATQVLDFAAHILYTVALLLCRVSGLAFYHRVCSLHRGFLVAIQVVFGLLMAGFLPQLLLIVFHCRPVTALWPYGWEPWSEEFACLQWGVVYVTNSTISLTCDMLLFGIPVAMLRILEMSQKRKIQLGCILLPGVAVVAISITRLVLVVIGQYMSWSYNALLTVEVSEIGATLIALSVPGVKPIVDRFLLGRGTVLHMATAGGSRYVPNNKAGSLTSKHGTALSTLKLRSDYSVLGAETAANYGTELPDPAPTASFSIRPALWPSDLDAVRACFGAYVEWLGEDLSFQGYAAELVALPGRYASPSGALLLAVGDDGDGVLLGCIAGRPLGSSSVGACEMKRLYVYPEARGWGVSRALVRRLVSWAENEGYEEMVLDTLPRMSAAIGLYASEGFVVTEPYYHNPLPGTLYMAKRLGQHPG</sequence>
<keyword evidence="1" id="KW-0472">Membrane</keyword>
<reference evidence="3 4" key="1">
    <citation type="submission" date="2017-06" db="EMBL/GenBank/DDBJ databases">
        <title>Ant-infecting Ophiocordyceps genomes reveal a high diversity of potential behavioral manipulation genes and a possible major role for enterotoxins.</title>
        <authorList>
            <person name="De Bekker C."/>
            <person name="Evans H.C."/>
            <person name="Brachmann A."/>
            <person name="Hughes D.P."/>
        </authorList>
    </citation>
    <scope>NUCLEOTIDE SEQUENCE [LARGE SCALE GENOMIC DNA]</scope>
    <source>
        <strain evidence="3 4">Map16</strain>
    </source>
</reference>
<dbReference type="Gene3D" id="3.40.630.30">
    <property type="match status" value="1"/>
</dbReference>
<dbReference type="AlphaFoldDB" id="A0A2C5Z0C7"/>
<dbReference type="Pfam" id="PF20684">
    <property type="entry name" value="Fung_rhodopsin"/>
    <property type="match status" value="1"/>
</dbReference>
<feature type="transmembrane region" description="Helical" evidence="1">
    <location>
        <begin position="33"/>
        <end position="54"/>
    </location>
</feature>
<keyword evidence="4" id="KW-1185">Reference proteome</keyword>
<gene>
    <name evidence="3" type="ORF">CDD80_3805</name>
</gene>
<feature type="transmembrane region" description="Helical" evidence="1">
    <location>
        <begin position="66"/>
        <end position="87"/>
    </location>
</feature>
<dbReference type="Proteomes" id="UP000226431">
    <property type="component" value="Unassembled WGS sequence"/>
</dbReference>
<evidence type="ECO:0000259" key="2">
    <source>
        <dbReference type="PROSITE" id="PS51186"/>
    </source>
</evidence>
<dbReference type="PROSITE" id="PS51186">
    <property type="entry name" value="GNAT"/>
    <property type="match status" value="1"/>
</dbReference>
<feature type="transmembrane region" description="Helical" evidence="1">
    <location>
        <begin position="205"/>
        <end position="224"/>
    </location>
</feature>
<dbReference type="GO" id="GO:0016747">
    <property type="term" value="F:acyltransferase activity, transferring groups other than amino-acyl groups"/>
    <property type="evidence" value="ECO:0007669"/>
    <property type="project" value="InterPro"/>
</dbReference>
<dbReference type="InterPro" id="IPR016181">
    <property type="entry name" value="Acyl_CoA_acyltransferase"/>
</dbReference>
<comment type="caution">
    <text evidence="3">The sequence shown here is derived from an EMBL/GenBank/DDBJ whole genome shotgun (WGS) entry which is preliminary data.</text>
</comment>
<evidence type="ECO:0000313" key="3">
    <source>
        <dbReference type="EMBL" id="PHH73476.1"/>
    </source>
</evidence>
<dbReference type="Pfam" id="PF00583">
    <property type="entry name" value="Acetyltransf_1"/>
    <property type="match status" value="1"/>
</dbReference>
<dbReference type="InterPro" id="IPR049326">
    <property type="entry name" value="Rhodopsin_dom_fungi"/>
</dbReference>
<dbReference type="InterPro" id="IPR052777">
    <property type="entry name" value="Acetyltransferase_Enz"/>
</dbReference>
<feature type="transmembrane region" description="Helical" evidence="1">
    <location>
        <begin position="148"/>
        <end position="170"/>
    </location>
</feature>
<organism evidence="3 4">
    <name type="scientific">Ophiocordyceps camponoti-rufipedis</name>
    <dbReference type="NCBI Taxonomy" id="2004952"/>
    <lineage>
        <taxon>Eukaryota</taxon>
        <taxon>Fungi</taxon>
        <taxon>Dikarya</taxon>
        <taxon>Ascomycota</taxon>
        <taxon>Pezizomycotina</taxon>
        <taxon>Sordariomycetes</taxon>
        <taxon>Hypocreomycetidae</taxon>
        <taxon>Hypocreales</taxon>
        <taxon>Ophiocordycipitaceae</taxon>
        <taxon>Ophiocordyceps</taxon>
    </lineage>
</organism>
<dbReference type="InterPro" id="IPR000182">
    <property type="entry name" value="GNAT_dom"/>
</dbReference>
<dbReference type="EMBL" id="NJES01000341">
    <property type="protein sequence ID" value="PHH73476.1"/>
    <property type="molecule type" value="Genomic_DNA"/>
</dbReference>
<protein>
    <recommendedName>
        <fullName evidence="2">N-acetyltransferase domain-containing protein</fullName>
    </recommendedName>
</protein>
<accession>A0A2C5Z0C7</accession>
<dbReference type="SUPFAM" id="SSF55729">
    <property type="entry name" value="Acyl-CoA N-acyltransferases (Nat)"/>
    <property type="match status" value="1"/>
</dbReference>
<evidence type="ECO:0000313" key="4">
    <source>
        <dbReference type="Proteomes" id="UP000226431"/>
    </source>
</evidence>
<keyword evidence="1" id="KW-1133">Transmembrane helix</keyword>
<feature type="domain" description="N-acetyltransferase" evidence="2">
    <location>
        <begin position="363"/>
        <end position="522"/>
    </location>
</feature>
<dbReference type="PANTHER" id="PTHR43305:SF1">
    <property type="entry name" value="FAMILY N-ACETYLTRANSFERASE, PUTATIVE (AFU_ORTHOLOGUE AFUA_2G01380)-RELATED"/>
    <property type="match status" value="1"/>
</dbReference>
<name>A0A2C5Z0C7_9HYPO</name>